<dbReference type="EMBL" id="GBRH01271719">
    <property type="protein sequence ID" value="JAD26176.1"/>
    <property type="molecule type" value="Transcribed_RNA"/>
</dbReference>
<evidence type="ECO:0000313" key="2">
    <source>
        <dbReference type="EMBL" id="JAD26176.1"/>
    </source>
</evidence>
<dbReference type="AlphaFoldDB" id="A0A0A8YJE2"/>
<name>A0A0A8YJE2_ARUDO</name>
<sequence>MLLHLNTHSVLPDIVTYFTDPNATGPPPEMQLLHPFLESFFPVVYGILAIQLFHVIYTLIR</sequence>
<accession>A0A0A8YJE2</accession>
<keyword evidence="1" id="KW-0472">Membrane</keyword>
<keyword evidence="1" id="KW-0812">Transmembrane</keyword>
<organism evidence="2">
    <name type="scientific">Arundo donax</name>
    <name type="common">Giant reed</name>
    <name type="synonym">Donax arundinaceus</name>
    <dbReference type="NCBI Taxonomy" id="35708"/>
    <lineage>
        <taxon>Eukaryota</taxon>
        <taxon>Viridiplantae</taxon>
        <taxon>Streptophyta</taxon>
        <taxon>Embryophyta</taxon>
        <taxon>Tracheophyta</taxon>
        <taxon>Spermatophyta</taxon>
        <taxon>Magnoliopsida</taxon>
        <taxon>Liliopsida</taxon>
        <taxon>Poales</taxon>
        <taxon>Poaceae</taxon>
        <taxon>PACMAD clade</taxon>
        <taxon>Arundinoideae</taxon>
        <taxon>Arundineae</taxon>
        <taxon>Arundo</taxon>
    </lineage>
</organism>
<reference evidence="2" key="1">
    <citation type="submission" date="2014-09" db="EMBL/GenBank/DDBJ databases">
        <authorList>
            <person name="Magalhaes I.L.F."/>
            <person name="Oliveira U."/>
            <person name="Santos F.R."/>
            <person name="Vidigal T.H.D.A."/>
            <person name="Brescovit A.D."/>
            <person name="Santos A.J."/>
        </authorList>
    </citation>
    <scope>NUCLEOTIDE SEQUENCE</scope>
    <source>
        <tissue evidence="2">Shoot tissue taken approximately 20 cm above the soil surface</tissue>
    </source>
</reference>
<evidence type="ECO:0000256" key="1">
    <source>
        <dbReference type="SAM" id="Phobius"/>
    </source>
</evidence>
<keyword evidence="1" id="KW-1133">Transmembrane helix</keyword>
<feature type="transmembrane region" description="Helical" evidence="1">
    <location>
        <begin position="40"/>
        <end position="60"/>
    </location>
</feature>
<protein>
    <submittedName>
        <fullName evidence="2">Uncharacterized protein</fullName>
    </submittedName>
</protein>
<reference evidence="2" key="2">
    <citation type="journal article" date="2015" name="Data Brief">
        <title>Shoot transcriptome of the giant reed, Arundo donax.</title>
        <authorList>
            <person name="Barrero R.A."/>
            <person name="Guerrero F.D."/>
            <person name="Moolhuijzen P."/>
            <person name="Goolsby J.A."/>
            <person name="Tidwell J."/>
            <person name="Bellgard S.E."/>
            <person name="Bellgard M.I."/>
        </authorList>
    </citation>
    <scope>NUCLEOTIDE SEQUENCE</scope>
    <source>
        <tissue evidence="2">Shoot tissue taken approximately 20 cm above the soil surface</tissue>
    </source>
</reference>
<proteinExistence type="predicted"/>